<proteinExistence type="predicted"/>
<dbReference type="AlphaFoldDB" id="A0A542SMG6"/>
<dbReference type="GO" id="GO:0005524">
    <property type="term" value="F:ATP binding"/>
    <property type="evidence" value="ECO:0007669"/>
    <property type="project" value="InterPro"/>
</dbReference>
<dbReference type="SUPFAM" id="SSF52540">
    <property type="entry name" value="P-loop containing nucleoside triphosphate hydrolases"/>
    <property type="match status" value="1"/>
</dbReference>
<keyword evidence="3" id="KW-1185">Reference proteome</keyword>
<dbReference type="Proteomes" id="UP000316181">
    <property type="component" value="Unassembled WGS sequence"/>
</dbReference>
<keyword evidence="2" id="KW-0808">Transferase</keyword>
<name>A0A542SMG6_9MICO</name>
<sequence>MDEFTRLRAALPAPRDHQRLLLGIVGAPGSGKSFVANMLAAALSPRGRTPAPVIEMDGFHLSNEQLDLLGLRAQKGAPASFDVEGLNCLLHRVRERGNSSVFAPAYDRALHEPVAARVRVDPADELAIVEGNYLLLPEGQWVACADALDLTVYLDVEDALRRERLMARHVAHGRTRVEALAWIDAVDDPNARRIAATRDRATMRIDGEALVAAIRAAR</sequence>
<gene>
    <name evidence="2" type="ORF">FB389_0458</name>
</gene>
<keyword evidence="2" id="KW-0418">Kinase</keyword>
<comment type="caution">
    <text evidence="2">The sequence shown here is derived from an EMBL/GenBank/DDBJ whole genome shotgun (WGS) entry which is preliminary data.</text>
</comment>
<dbReference type="OrthoDB" id="3192509at2"/>
<reference evidence="2 3" key="1">
    <citation type="submission" date="2019-06" db="EMBL/GenBank/DDBJ databases">
        <title>Sequencing the genomes of 1000 actinobacteria strains.</title>
        <authorList>
            <person name="Klenk H.-P."/>
        </authorList>
    </citation>
    <scope>NUCLEOTIDE SEQUENCE [LARGE SCALE GENOMIC DNA]</scope>
    <source>
        <strain evidence="2 3">DSM 10596</strain>
    </source>
</reference>
<dbReference type="Gene3D" id="3.40.50.300">
    <property type="entry name" value="P-loop containing nucleotide triphosphate hydrolases"/>
    <property type="match status" value="1"/>
</dbReference>
<evidence type="ECO:0000259" key="1">
    <source>
        <dbReference type="Pfam" id="PF00485"/>
    </source>
</evidence>
<evidence type="ECO:0000313" key="2">
    <source>
        <dbReference type="EMBL" id="TQK75819.1"/>
    </source>
</evidence>
<dbReference type="InterPro" id="IPR027417">
    <property type="entry name" value="P-loop_NTPase"/>
</dbReference>
<dbReference type="RefSeq" id="WP_142111171.1">
    <property type="nucleotide sequence ID" value="NZ_BAAATB010000008.1"/>
</dbReference>
<dbReference type="EMBL" id="VFNV01000001">
    <property type="protein sequence ID" value="TQK75819.1"/>
    <property type="molecule type" value="Genomic_DNA"/>
</dbReference>
<feature type="domain" description="Phosphoribulokinase/uridine kinase" evidence="1">
    <location>
        <begin position="22"/>
        <end position="197"/>
    </location>
</feature>
<dbReference type="InterPro" id="IPR006083">
    <property type="entry name" value="PRK/URK"/>
</dbReference>
<dbReference type="Pfam" id="PF00485">
    <property type="entry name" value="PRK"/>
    <property type="match status" value="1"/>
</dbReference>
<protein>
    <submittedName>
        <fullName evidence="2">Pantothenate kinase</fullName>
    </submittedName>
</protein>
<dbReference type="PANTHER" id="PTHR10285">
    <property type="entry name" value="URIDINE KINASE"/>
    <property type="match status" value="1"/>
</dbReference>
<evidence type="ECO:0000313" key="3">
    <source>
        <dbReference type="Proteomes" id="UP000316181"/>
    </source>
</evidence>
<organism evidence="2 3">
    <name type="scientific">Rarobacter incanus</name>
    <dbReference type="NCBI Taxonomy" id="153494"/>
    <lineage>
        <taxon>Bacteria</taxon>
        <taxon>Bacillati</taxon>
        <taxon>Actinomycetota</taxon>
        <taxon>Actinomycetes</taxon>
        <taxon>Micrococcales</taxon>
        <taxon>Rarobacteraceae</taxon>
        <taxon>Rarobacter</taxon>
    </lineage>
</organism>
<dbReference type="GO" id="GO:0016301">
    <property type="term" value="F:kinase activity"/>
    <property type="evidence" value="ECO:0007669"/>
    <property type="project" value="UniProtKB-KW"/>
</dbReference>
<accession>A0A542SMG6</accession>